<dbReference type="Proteomes" id="UP000319576">
    <property type="component" value="Chromosome"/>
</dbReference>
<evidence type="ECO:0000313" key="4">
    <source>
        <dbReference type="Proteomes" id="UP000319576"/>
    </source>
</evidence>
<accession>A0A517XL99</accession>
<gene>
    <name evidence="3" type="ORF">ETAA1_01760</name>
</gene>
<dbReference type="RefSeq" id="WP_145233463.1">
    <property type="nucleotide sequence ID" value="NZ_CP036273.1"/>
</dbReference>
<name>A0A517XL99_9BACT</name>
<organism evidence="3 4">
    <name type="scientific">Urbifossiella limnaea</name>
    <dbReference type="NCBI Taxonomy" id="2528023"/>
    <lineage>
        <taxon>Bacteria</taxon>
        <taxon>Pseudomonadati</taxon>
        <taxon>Planctomycetota</taxon>
        <taxon>Planctomycetia</taxon>
        <taxon>Gemmatales</taxon>
        <taxon>Gemmataceae</taxon>
        <taxon>Urbifossiella</taxon>
    </lineage>
</organism>
<dbReference type="PANTHER" id="PTHR43649">
    <property type="entry name" value="ARABINOSE-BINDING PROTEIN-RELATED"/>
    <property type="match status" value="1"/>
</dbReference>
<dbReference type="PANTHER" id="PTHR43649:SF12">
    <property type="entry name" value="DIACETYLCHITOBIOSE BINDING PROTEIN DASA"/>
    <property type="match status" value="1"/>
</dbReference>
<reference evidence="3 4" key="1">
    <citation type="submission" date="2019-02" db="EMBL/GenBank/DDBJ databases">
        <title>Deep-cultivation of Planctomycetes and their phenomic and genomic characterization uncovers novel biology.</title>
        <authorList>
            <person name="Wiegand S."/>
            <person name="Jogler M."/>
            <person name="Boedeker C."/>
            <person name="Pinto D."/>
            <person name="Vollmers J."/>
            <person name="Rivas-Marin E."/>
            <person name="Kohn T."/>
            <person name="Peeters S.H."/>
            <person name="Heuer A."/>
            <person name="Rast P."/>
            <person name="Oberbeckmann S."/>
            <person name="Bunk B."/>
            <person name="Jeske O."/>
            <person name="Meyerdierks A."/>
            <person name="Storesund J.E."/>
            <person name="Kallscheuer N."/>
            <person name="Luecker S."/>
            <person name="Lage O.M."/>
            <person name="Pohl T."/>
            <person name="Merkel B.J."/>
            <person name="Hornburger P."/>
            <person name="Mueller R.-W."/>
            <person name="Bruemmer F."/>
            <person name="Labrenz M."/>
            <person name="Spormann A.M."/>
            <person name="Op den Camp H."/>
            <person name="Overmann J."/>
            <person name="Amann R."/>
            <person name="Jetten M.S.M."/>
            <person name="Mascher T."/>
            <person name="Medema M.H."/>
            <person name="Devos D.P."/>
            <person name="Kaster A.-K."/>
            <person name="Ovreas L."/>
            <person name="Rohde M."/>
            <person name="Galperin M.Y."/>
            <person name="Jogler C."/>
        </authorList>
    </citation>
    <scope>NUCLEOTIDE SEQUENCE [LARGE SCALE GENOMIC DNA]</scope>
    <source>
        <strain evidence="3 4">ETA_A1</strain>
    </source>
</reference>
<comment type="similarity">
    <text evidence="2">Belongs to the bacterial solute-binding protein 1 family.</text>
</comment>
<evidence type="ECO:0000256" key="2">
    <source>
        <dbReference type="ARBA" id="ARBA00008520"/>
    </source>
</evidence>
<dbReference type="Pfam" id="PF13416">
    <property type="entry name" value="SBP_bac_8"/>
    <property type="match status" value="1"/>
</dbReference>
<dbReference type="OrthoDB" id="9812682at2"/>
<dbReference type="AlphaFoldDB" id="A0A517XL99"/>
<dbReference type="InterPro" id="IPR050490">
    <property type="entry name" value="Bact_solute-bd_prot1"/>
</dbReference>
<dbReference type="InterPro" id="IPR006059">
    <property type="entry name" value="SBP"/>
</dbReference>
<protein>
    <submittedName>
        <fullName evidence="3">Bacterial extracellular solute-binding protein</fullName>
    </submittedName>
</protein>
<sequence length="491" mass="50413">MQHSSSEKSGRGGRPAAILLLAATLVAAGCNPPEPVAGPAGKPRGGVTLRVSCPDARLAGILRPMARSWAARTGATVELVEGPMSDAADVGVLPAADLGGWADRGELAAVPSAFKDAGHPYQWNGVLAVYRGEPYAGWGAQLYGLPIAADGFAVVYRADRFADKGASDDFRAKHGRPLSPPATWEDLADVAAFFAARDKAPSLPPLPADAGKLADLFFRVAAGFDRPAQREGGKPGEQPTGDALAFAFRTDNGAPRLTEPGFVAAGKWLGELKARGAVPPPAAADPVPLLKDGKAVLAVLSFADVARLRPAGGAVDARFGVAPLPGTRGYATPGGVVPLPLNYVPLVAGGWLGAVRAKSANVAAGFELLAELGGPARSAEVVAAGGYGPTRAAHLDRERLVAWLGYGFDADRTRALQDAADAFVATTVRNPAFGLRTPDHAALTAALAAELRRVADGAPPAEALGRAAAAWEAAAPAARERERRRRAVGLP</sequence>
<keyword evidence="4" id="KW-1185">Reference proteome</keyword>
<evidence type="ECO:0000313" key="3">
    <source>
        <dbReference type="EMBL" id="QDU18291.1"/>
    </source>
</evidence>
<dbReference type="KEGG" id="uli:ETAA1_01760"/>
<comment type="subcellular location">
    <subcellularLocation>
        <location evidence="1">Periplasm</location>
    </subcellularLocation>
</comment>
<dbReference type="SUPFAM" id="SSF53850">
    <property type="entry name" value="Periplasmic binding protein-like II"/>
    <property type="match status" value="1"/>
</dbReference>
<evidence type="ECO:0000256" key="1">
    <source>
        <dbReference type="ARBA" id="ARBA00004418"/>
    </source>
</evidence>
<dbReference type="GO" id="GO:0042597">
    <property type="term" value="C:periplasmic space"/>
    <property type="evidence" value="ECO:0007669"/>
    <property type="project" value="UniProtKB-SubCell"/>
</dbReference>
<proteinExistence type="inferred from homology"/>
<dbReference type="EMBL" id="CP036273">
    <property type="protein sequence ID" value="QDU18291.1"/>
    <property type="molecule type" value="Genomic_DNA"/>
</dbReference>
<dbReference type="Gene3D" id="3.40.190.10">
    <property type="entry name" value="Periplasmic binding protein-like II"/>
    <property type="match status" value="1"/>
</dbReference>